<proteinExistence type="predicted"/>
<feature type="compositionally biased region" description="Basic and acidic residues" evidence="1">
    <location>
        <begin position="61"/>
        <end position="76"/>
    </location>
</feature>
<evidence type="ECO:0000256" key="1">
    <source>
        <dbReference type="SAM" id="MobiDB-lite"/>
    </source>
</evidence>
<keyword evidence="2" id="KW-0472">Membrane</keyword>
<feature type="region of interest" description="Disordered" evidence="1">
    <location>
        <begin position="53"/>
        <end position="117"/>
    </location>
</feature>
<organism evidence="3 4">
    <name type="scientific">Nocardioides fonticola</name>
    <dbReference type="NCBI Taxonomy" id="450363"/>
    <lineage>
        <taxon>Bacteria</taxon>
        <taxon>Bacillati</taxon>
        <taxon>Actinomycetota</taxon>
        <taxon>Actinomycetes</taxon>
        <taxon>Propionibacteriales</taxon>
        <taxon>Nocardioidaceae</taxon>
        <taxon>Nocardioides</taxon>
    </lineage>
</organism>
<feature type="transmembrane region" description="Helical" evidence="2">
    <location>
        <begin position="20"/>
        <end position="44"/>
    </location>
</feature>
<evidence type="ECO:0000313" key="4">
    <source>
        <dbReference type="Proteomes" id="UP001501495"/>
    </source>
</evidence>
<keyword evidence="4" id="KW-1185">Reference proteome</keyword>
<name>A0ABP7XPJ6_9ACTN</name>
<gene>
    <name evidence="3" type="ORF">GCM10022215_30000</name>
</gene>
<protein>
    <submittedName>
        <fullName evidence="3">Uncharacterized protein</fullName>
    </submittedName>
</protein>
<dbReference type="EMBL" id="BAAAZH010000024">
    <property type="protein sequence ID" value="GAA4123394.1"/>
    <property type="molecule type" value="Genomic_DNA"/>
</dbReference>
<dbReference type="RefSeq" id="WP_344734268.1">
    <property type="nucleotide sequence ID" value="NZ_BAAAZH010000024.1"/>
</dbReference>
<evidence type="ECO:0000256" key="2">
    <source>
        <dbReference type="SAM" id="Phobius"/>
    </source>
</evidence>
<keyword evidence="2" id="KW-1133">Transmembrane helix</keyword>
<sequence length="201" mass="20789">MSDPTSGPDRPRRPTEDRPILTGLVALVGVGIGVGLVLGLVVLIGVRVTGIGGDDVAASTSRDDATMYLPRPERTTASDGPLITLDADPSSSTTPSASPTESESPTESPSPETGINLSAGTTAVAPMEQIDLTGTYPDGEGAVLQVQRFQAGAWADFNVTVVVSNQTFATYVQTSVVGLNRFRMVDTDSGAVSNEVRVRVG</sequence>
<dbReference type="Proteomes" id="UP001501495">
    <property type="component" value="Unassembled WGS sequence"/>
</dbReference>
<keyword evidence="2" id="KW-0812">Transmembrane</keyword>
<feature type="compositionally biased region" description="Low complexity" evidence="1">
    <location>
        <begin position="89"/>
        <end position="113"/>
    </location>
</feature>
<comment type="caution">
    <text evidence="3">The sequence shown here is derived from an EMBL/GenBank/DDBJ whole genome shotgun (WGS) entry which is preliminary data.</text>
</comment>
<reference evidence="4" key="1">
    <citation type="journal article" date="2019" name="Int. J. Syst. Evol. Microbiol.">
        <title>The Global Catalogue of Microorganisms (GCM) 10K type strain sequencing project: providing services to taxonomists for standard genome sequencing and annotation.</title>
        <authorList>
            <consortium name="The Broad Institute Genomics Platform"/>
            <consortium name="The Broad Institute Genome Sequencing Center for Infectious Disease"/>
            <person name="Wu L."/>
            <person name="Ma J."/>
        </authorList>
    </citation>
    <scope>NUCLEOTIDE SEQUENCE [LARGE SCALE GENOMIC DNA]</scope>
    <source>
        <strain evidence="4">JCM 16703</strain>
    </source>
</reference>
<evidence type="ECO:0000313" key="3">
    <source>
        <dbReference type="EMBL" id="GAA4123394.1"/>
    </source>
</evidence>
<accession>A0ABP7XPJ6</accession>